<dbReference type="EMBL" id="FNCE01000004">
    <property type="protein sequence ID" value="SDF99712.1"/>
    <property type="molecule type" value="Genomic_DNA"/>
</dbReference>
<feature type="signal peptide" evidence="1">
    <location>
        <begin position="1"/>
        <end position="22"/>
    </location>
</feature>
<proteinExistence type="predicted"/>
<dbReference type="OrthoDB" id="9890954at2"/>
<dbReference type="AlphaFoldDB" id="A0A1G7QMJ9"/>
<evidence type="ECO:0000313" key="3">
    <source>
        <dbReference type="Proteomes" id="UP000199415"/>
    </source>
</evidence>
<protein>
    <submittedName>
        <fullName evidence="2">Uncharacterized protein</fullName>
    </submittedName>
</protein>
<accession>A0A1G7QMJ9</accession>
<sequence length="116" mass="12829">MRKTLCVAGMMAGMALAPTAHAEVGDMVTTKTGCKTVKAFKTFEEVYKGDGRVAAYKALLDTGNCARLPEKVDVKLLEAVHSFDFGWGTGDVWRVKPVPDTKMTPKEFFIRIRDEK</sequence>
<dbReference type="RefSeq" id="WP_090019464.1">
    <property type="nucleotide sequence ID" value="NZ_FNCE01000004.1"/>
</dbReference>
<keyword evidence="1" id="KW-0732">Signal</keyword>
<name>A0A1G7QMJ9_9PROT</name>
<keyword evidence="3" id="KW-1185">Reference proteome</keyword>
<dbReference type="Proteomes" id="UP000199415">
    <property type="component" value="Unassembled WGS sequence"/>
</dbReference>
<organism evidence="2 3">
    <name type="scientific">Limimonas halophila</name>
    <dbReference type="NCBI Taxonomy" id="1082479"/>
    <lineage>
        <taxon>Bacteria</taxon>
        <taxon>Pseudomonadati</taxon>
        <taxon>Pseudomonadota</taxon>
        <taxon>Alphaproteobacteria</taxon>
        <taxon>Rhodospirillales</taxon>
        <taxon>Rhodovibrionaceae</taxon>
        <taxon>Limimonas</taxon>
    </lineage>
</organism>
<evidence type="ECO:0000256" key="1">
    <source>
        <dbReference type="SAM" id="SignalP"/>
    </source>
</evidence>
<evidence type="ECO:0000313" key="2">
    <source>
        <dbReference type="EMBL" id="SDF99712.1"/>
    </source>
</evidence>
<gene>
    <name evidence="2" type="ORF">SAMN05216241_10466</name>
</gene>
<reference evidence="2 3" key="1">
    <citation type="submission" date="2016-10" db="EMBL/GenBank/DDBJ databases">
        <authorList>
            <person name="de Groot N.N."/>
        </authorList>
    </citation>
    <scope>NUCLEOTIDE SEQUENCE [LARGE SCALE GENOMIC DNA]</scope>
    <source>
        <strain evidence="2 3">DSM 25584</strain>
    </source>
</reference>
<feature type="chain" id="PRO_5011724115" evidence="1">
    <location>
        <begin position="23"/>
        <end position="116"/>
    </location>
</feature>